<sequence>MAASATATIKSTYYHPQHMLASYHYSDASTYTCAACERVVTGAGYGCGECGGFHIHKACFTGLPGSFSMSRSHSFRLTRLDASRPCVICKESSHAGRYMYLCAAFGFYVHPRCVVVTSSYFHTQHCLAVHDYDDEEPSRSSCAACERAITGGTGYRCGECGFDIHEACFRTMPVSVSLAKHHRHELGLTRLAASRRCDACKEASDAGRYMYLCAPCNYGVHPRCVPADRDDGARRGRAAETYKEN</sequence>
<dbReference type="PROSITE" id="PS50081">
    <property type="entry name" value="ZF_DAG_PE_2"/>
    <property type="match status" value="1"/>
</dbReference>
<evidence type="ECO:0000256" key="3">
    <source>
        <dbReference type="ARBA" id="ARBA00022833"/>
    </source>
</evidence>
<dbReference type="PANTHER" id="PTHR47841:SF2">
    <property type="entry name" value="OS07G0609800 PROTEIN"/>
    <property type="match status" value="1"/>
</dbReference>
<accession>A0ABC9G0A3</accession>
<evidence type="ECO:0000256" key="1">
    <source>
        <dbReference type="ARBA" id="ARBA00022723"/>
    </source>
</evidence>
<dbReference type="Pfam" id="PF03107">
    <property type="entry name" value="C1_2"/>
    <property type="match status" value="2"/>
</dbReference>
<feature type="domain" description="Phorbol-ester/DAG-type" evidence="4">
    <location>
        <begin position="124"/>
        <end position="176"/>
    </location>
</feature>
<dbReference type="Gene3D" id="3.30.40.10">
    <property type="entry name" value="Zinc/RING finger domain, C3HC4 (zinc finger)"/>
    <property type="match status" value="1"/>
</dbReference>
<dbReference type="SUPFAM" id="SSF57889">
    <property type="entry name" value="Cysteine-rich domain"/>
    <property type="match status" value="4"/>
</dbReference>
<dbReference type="AlphaFoldDB" id="A0ABC9G0A3"/>
<dbReference type="GO" id="GO:0046872">
    <property type="term" value="F:metal ion binding"/>
    <property type="evidence" value="ECO:0007669"/>
    <property type="project" value="UniProtKB-KW"/>
</dbReference>
<evidence type="ECO:0000313" key="5">
    <source>
        <dbReference type="EMBL" id="CAL5085544.1"/>
    </source>
</evidence>
<evidence type="ECO:0000259" key="4">
    <source>
        <dbReference type="PROSITE" id="PS50081"/>
    </source>
</evidence>
<evidence type="ECO:0000313" key="6">
    <source>
        <dbReference type="Proteomes" id="UP001497457"/>
    </source>
</evidence>
<dbReference type="InterPro" id="IPR002219">
    <property type="entry name" value="PKC_DAG/PE"/>
</dbReference>
<evidence type="ECO:0000256" key="2">
    <source>
        <dbReference type="ARBA" id="ARBA00022737"/>
    </source>
</evidence>
<organism evidence="5 6">
    <name type="scientific">Urochloa decumbens</name>
    <dbReference type="NCBI Taxonomy" id="240449"/>
    <lineage>
        <taxon>Eukaryota</taxon>
        <taxon>Viridiplantae</taxon>
        <taxon>Streptophyta</taxon>
        <taxon>Embryophyta</taxon>
        <taxon>Tracheophyta</taxon>
        <taxon>Spermatophyta</taxon>
        <taxon>Magnoliopsida</taxon>
        <taxon>Liliopsida</taxon>
        <taxon>Poales</taxon>
        <taxon>Poaceae</taxon>
        <taxon>PACMAD clade</taxon>
        <taxon>Panicoideae</taxon>
        <taxon>Panicodae</taxon>
        <taxon>Paniceae</taxon>
        <taxon>Melinidinae</taxon>
        <taxon>Urochloa</taxon>
    </lineage>
</organism>
<keyword evidence="1" id="KW-0479">Metal-binding</keyword>
<dbReference type="Pfam" id="PF00130">
    <property type="entry name" value="C1_1"/>
    <property type="match status" value="1"/>
</dbReference>
<proteinExistence type="predicted"/>
<protein>
    <recommendedName>
        <fullName evidence="4">Phorbol-ester/DAG-type domain-containing protein</fullName>
    </recommendedName>
</protein>
<dbReference type="InterPro" id="IPR004146">
    <property type="entry name" value="DC1"/>
</dbReference>
<keyword evidence="6" id="KW-1185">Reference proteome</keyword>
<dbReference type="InterPro" id="IPR013083">
    <property type="entry name" value="Znf_RING/FYVE/PHD"/>
</dbReference>
<dbReference type="PANTHER" id="PTHR47841">
    <property type="entry name" value="DIACYLGLYCEROL KINASE THETA-LIKE-RELATED"/>
    <property type="match status" value="1"/>
</dbReference>
<dbReference type="Proteomes" id="UP001497457">
    <property type="component" value="Chromosome 8b"/>
</dbReference>
<keyword evidence="2" id="KW-0677">Repeat</keyword>
<name>A0ABC9G0A3_9POAL</name>
<gene>
    <name evidence="5" type="ORF">URODEC1_LOCUS111121</name>
</gene>
<dbReference type="InterPro" id="IPR046349">
    <property type="entry name" value="C1-like_sf"/>
</dbReference>
<dbReference type="EMBL" id="OZ075118">
    <property type="protein sequence ID" value="CAL5085544.1"/>
    <property type="molecule type" value="Genomic_DNA"/>
</dbReference>
<keyword evidence="3" id="KW-0862">Zinc</keyword>
<reference evidence="5" key="1">
    <citation type="submission" date="2024-10" db="EMBL/GenBank/DDBJ databases">
        <authorList>
            <person name="Ryan C."/>
        </authorList>
    </citation>
    <scope>NUCLEOTIDE SEQUENCE [LARGE SCALE GENOMIC DNA]</scope>
</reference>